<proteinExistence type="predicted"/>
<organism evidence="2 3">
    <name type="scientific">Sporothrix stenoceras</name>
    <dbReference type="NCBI Taxonomy" id="5173"/>
    <lineage>
        <taxon>Eukaryota</taxon>
        <taxon>Fungi</taxon>
        <taxon>Dikarya</taxon>
        <taxon>Ascomycota</taxon>
        <taxon>Pezizomycotina</taxon>
        <taxon>Sordariomycetes</taxon>
        <taxon>Sordariomycetidae</taxon>
        <taxon>Ophiostomatales</taxon>
        <taxon>Ophiostomataceae</taxon>
        <taxon>Sporothrix</taxon>
    </lineage>
</organism>
<evidence type="ECO:0000313" key="3">
    <source>
        <dbReference type="Proteomes" id="UP001583186"/>
    </source>
</evidence>
<evidence type="ECO:0000256" key="1">
    <source>
        <dbReference type="SAM" id="MobiDB-lite"/>
    </source>
</evidence>
<keyword evidence="3" id="KW-1185">Reference proteome</keyword>
<feature type="region of interest" description="Disordered" evidence="1">
    <location>
        <begin position="131"/>
        <end position="220"/>
    </location>
</feature>
<evidence type="ECO:0000313" key="2">
    <source>
        <dbReference type="EMBL" id="KAL1900932.1"/>
    </source>
</evidence>
<feature type="compositionally biased region" description="Basic and acidic residues" evidence="1">
    <location>
        <begin position="177"/>
        <end position="187"/>
    </location>
</feature>
<dbReference type="EMBL" id="JAWCUI010000008">
    <property type="protein sequence ID" value="KAL1900932.1"/>
    <property type="molecule type" value="Genomic_DNA"/>
</dbReference>
<dbReference type="Proteomes" id="UP001583186">
    <property type="component" value="Unassembled WGS sequence"/>
</dbReference>
<reference evidence="2 3" key="1">
    <citation type="journal article" date="2024" name="IMA Fungus">
        <title>IMA Genome - F19 : A genome assembly and annotation guide to empower mycologists, including annotated draft genome sequences of Ceratocystis pirilliformis, Diaporthe australafricana, Fusarium ophioides, Paecilomyces lecythidis, and Sporothrix stenoceras.</title>
        <authorList>
            <person name="Aylward J."/>
            <person name="Wilson A.M."/>
            <person name="Visagie C.M."/>
            <person name="Spraker J."/>
            <person name="Barnes I."/>
            <person name="Buitendag C."/>
            <person name="Ceriani C."/>
            <person name="Del Mar Angel L."/>
            <person name="du Plessis D."/>
            <person name="Fuchs T."/>
            <person name="Gasser K."/>
            <person name="Kramer D."/>
            <person name="Li W."/>
            <person name="Munsamy K."/>
            <person name="Piso A."/>
            <person name="Price J.L."/>
            <person name="Sonnekus B."/>
            <person name="Thomas C."/>
            <person name="van der Nest A."/>
            <person name="van Dijk A."/>
            <person name="van Heerden A."/>
            <person name="van Vuuren N."/>
            <person name="Yilmaz N."/>
            <person name="Duong T.A."/>
            <person name="van der Merwe N.A."/>
            <person name="Wingfield M.J."/>
            <person name="Wingfield B.D."/>
        </authorList>
    </citation>
    <scope>NUCLEOTIDE SEQUENCE [LARGE SCALE GENOMIC DNA]</scope>
    <source>
        <strain evidence="2 3">CMW 5346</strain>
    </source>
</reference>
<protein>
    <submittedName>
        <fullName evidence="2">Uncharacterized protein</fullName>
    </submittedName>
</protein>
<sequence>MSRWGIPSMIWSVLAGSSSRDRVSCRIYSSKPYRSTYESSSSAPYRVKSRVSVYDEPSVRRRESFYKHSNESHYPTYGSSKYDNYGSYAGGYAGYSTSSRKSYESTYRASATPPSYPKPYYTPARDAFDYERSHHRQHSSNDKSNKHDRKHSEKKSKSHKSRKSVHWDDDTFNGRQQDWDRRYDRYGGESNYDYRQSHDRYGRPTSGVRDTTPRATASGNTYTYTAAATLSRDGGYYQDESRRRTQKDFEYGYKFWPSRRSMY</sequence>
<name>A0ABR3ZL73_9PEZI</name>
<comment type="caution">
    <text evidence="2">The sequence shown here is derived from an EMBL/GenBank/DDBJ whole genome shotgun (WGS) entry which is preliminary data.</text>
</comment>
<feature type="compositionally biased region" description="Basic residues" evidence="1">
    <location>
        <begin position="146"/>
        <end position="164"/>
    </location>
</feature>
<accession>A0ABR3ZL73</accession>
<gene>
    <name evidence="2" type="ORF">Sste5346_001993</name>
</gene>